<keyword evidence="3" id="KW-1185">Reference proteome</keyword>
<dbReference type="RefSeq" id="WP_198100319.1">
    <property type="nucleotide sequence ID" value="NZ_JAEDAL010000002.1"/>
</dbReference>
<protein>
    <submittedName>
        <fullName evidence="2">YfiR family protein</fullName>
    </submittedName>
</protein>
<dbReference type="Proteomes" id="UP000620139">
    <property type="component" value="Unassembled WGS sequence"/>
</dbReference>
<name>A0A931IXB9_9BURK</name>
<dbReference type="EMBL" id="JAEDAL010000002">
    <property type="protein sequence ID" value="MBH9552735.1"/>
    <property type="molecule type" value="Genomic_DNA"/>
</dbReference>
<reference evidence="2" key="1">
    <citation type="submission" date="2020-12" db="EMBL/GenBank/DDBJ databases">
        <title>The genome sequence of Inhella sp. 4Y17.</title>
        <authorList>
            <person name="Liu Y."/>
        </authorList>
    </citation>
    <scope>NUCLEOTIDE SEQUENCE</scope>
    <source>
        <strain evidence="2">4Y10</strain>
    </source>
</reference>
<organism evidence="2 3">
    <name type="scientific">Inhella gelatinilytica</name>
    <dbReference type="NCBI Taxonomy" id="2795030"/>
    <lineage>
        <taxon>Bacteria</taxon>
        <taxon>Pseudomonadati</taxon>
        <taxon>Pseudomonadota</taxon>
        <taxon>Betaproteobacteria</taxon>
        <taxon>Burkholderiales</taxon>
        <taxon>Sphaerotilaceae</taxon>
        <taxon>Inhella</taxon>
    </lineage>
</organism>
<feature type="signal peptide" evidence="1">
    <location>
        <begin position="1"/>
        <end position="26"/>
    </location>
</feature>
<gene>
    <name evidence="2" type="ORF">I7X43_07700</name>
</gene>
<evidence type="ECO:0000256" key="1">
    <source>
        <dbReference type="SAM" id="SignalP"/>
    </source>
</evidence>
<evidence type="ECO:0000313" key="3">
    <source>
        <dbReference type="Proteomes" id="UP000620139"/>
    </source>
</evidence>
<dbReference type="InterPro" id="IPR025293">
    <property type="entry name" value="YfiR/HmsC-like"/>
</dbReference>
<dbReference type="Pfam" id="PF13689">
    <property type="entry name" value="DUF4154"/>
    <property type="match status" value="1"/>
</dbReference>
<proteinExistence type="predicted"/>
<comment type="caution">
    <text evidence="2">The sequence shown here is derived from an EMBL/GenBank/DDBJ whole genome shotgun (WGS) entry which is preliminary data.</text>
</comment>
<dbReference type="AlphaFoldDB" id="A0A931IXB9"/>
<sequence>MALPSLSCRALSLSLLLCLAGGGAGAASEEELRAAFVYRFAQFTQWPSALGDLVVCGARLGETEEPLRRLDGRALGAATVRYRRVESPREASTQCQVLVLGHSDVAALRHWVQGLGSASVLVVGLSAESWRAGASIALLTEPHGLAFSVNQSEAQRRGLQVSAQVLKLAREVR</sequence>
<accession>A0A931IXB9</accession>
<evidence type="ECO:0000313" key="2">
    <source>
        <dbReference type="EMBL" id="MBH9552735.1"/>
    </source>
</evidence>
<keyword evidence="1" id="KW-0732">Signal</keyword>
<feature type="chain" id="PRO_5037518847" evidence="1">
    <location>
        <begin position="27"/>
        <end position="173"/>
    </location>
</feature>